<name>A0AAV1SG27_9ROSI</name>
<reference evidence="2 3" key="1">
    <citation type="submission" date="2024-01" db="EMBL/GenBank/DDBJ databases">
        <authorList>
            <person name="Waweru B."/>
        </authorList>
    </citation>
    <scope>NUCLEOTIDE SEQUENCE [LARGE SCALE GENOMIC DNA]</scope>
</reference>
<dbReference type="PANTHER" id="PTHR34539:SF15">
    <property type="match status" value="1"/>
</dbReference>
<accession>A0AAV1SG27</accession>
<evidence type="ECO:0000313" key="2">
    <source>
        <dbReference type="EMBL" id="CAK7349742.1"/>
    </source>
</evidence>
<organism evidence="2 3">
    <name type="scientific">Dovyalis caffra</name>
    <dbReference type="NCBI Taxonomy" id="77055"/>
    <lineage>
        <taxon>Eukaryota</taxon>
        <taxon>Viridiplantae</taxon>
        <taxon>Streptophyta</taxon>
        <taxon>Embryophyta</taxon>
        <taxon>Tracheophyta</taxon>
        <taxon>Spermatophyta</taxon>
        <taxon>Magnoliopsida</taxon>
        <taxon>eudicotyledons</taxon>
        <taxon>Gunneridae</taxon>
        <taxon>Pentapetalae</taxon>
        <taxon>rosids</taxon>
        <taxon>fabids</taxon>
        <taxon>Malpighiales</taxon>
        <taxon>Salicaceae</taxon>
        <taxon>Flacourtieae</taxon>
        <taxon>Dovyalis</taxon>
    </lineage>
</organism>
<proteinExistence type="predicted"/>
<comment type="caution">
    <text evidence="2">The sequence shown here is derived from an EMBL/GenBank/DDBJ whole genome shotgun (WGS) entry which is preliminary data.</text>
</comment>
<dbReference type="AlphaFoldDB" id="A0AAV1SG27"/>
<dbReference type="PANTHER" id="PTHR34539">
    <property type="entry name" value="T6J4.11 PROTEIN"/>
    <property type="match status" value="1"/>
</dbReference>
<feature type="region of interest" description="Disordered" evidence="1">
    <location>
        <begin position="1"/>
        <end position="64"/>
    </location>
</feature>
<feature type="compositionally biased region" description="Basic and acidic residues" evidence="1">
    <location>
        <begin position="22"/>
        <end position="33"/>
    </location>
</feature>
<evidence type="ECO:0000313" key="3">
    <source>
        <dbReference type="Proteomes" id="UP001314170"/>
    </source>
</evidence>
<evidence type="ECO:0000256" key="1">
    <source>
        <dbReference type="SAM" id="MobiDB-lite"/>
    </source>
</evidence>
<dbReference type="Proteomes" id="UP001314170">
    <property type="component" value="Unassembled WGS sequence"/>
</dbReference>
<protein>
    <submittedName>
        <fullName evidence="2">Uncharacterized protein</fullName>
    </submittedName>
</protein>
<sequence length="227" mass="24413">MDQDSSKKRTRDEFDVSSSDSPETKLARVDSDANTHVPEPDRDDSGEDRVDPDNSVVNSPEEAKRIQDDLLDIFDDSDEPAIQGLDSVIRSFEEEILVGAPVPEMSLHSGGSQPDLGYLLEASDDELGLPPTFTSGEDKSAAAVSVVSAEEEGPGTVGFGWMLGFENEIPNYDSFEFGLGGNPDGNQNDSDNNGDFVALGGLFDHSDENFVPADISGLQWQPELSAL</sequence>
<keyword evidence="3" id="KW-1185">Reference proteome</keyword>
<feature type="compositionally biased region" description="Basic and acidic residues" evidence="1">
    <location>
        <begin position="1"/>
        <end position="14"/>
    </location>
</feature>
<gene>
    <name evidence="2" type="ORF">DCAF_LOCUS22462</name>
</gene>
<dbReference type="EMBL" id="CAWUPB010001176">
    <property type="protein sequence ID" value="CAK7349742.1"/>
    <property type="molecule type" value="Genomic_DNA"/>
</dbReference>